<gene>
    <name evidence="2" type="ORF">ACFSM5_18020</name>
</gene>
<reference evidence="3" key="1">
    <citation type="journal article" date="2019" name="Int. J. Syst. Evol. Microbiol.">
        <title>The Global Catalogue of Microorganisms (GCM) 10K type strain sequencing project: providing services to taxonomists for standard genome sequencing and annotation.</title>
        <authorList>
            <consortium name="The Broad Institute Genomics Platform"/>
            <consortium name="The Broad Institute Genome Sequencing Center for Infectious Disease"/>
            <person name="Wu L."/>
            <person name="Ma J."/>
        </authorList>
    </citation>
    <scope>NUCLEOTIDE SEQUENCE [LARGE SCALE GENOMIC DNA]</scope>
    <source>
        <strain evidence="3">CGMCC 1.19062</strain>
    </source>
</reference>
<dbReference type="SUPFAM" id="SSF55826">
    <property type="entry name" value="YbaK/ProRS associated domain"/>
    <property type="match status" value="1"/>
</dbReference>
<feature type="domain" description="YbaK/aminoacyl-tRNA synthetase-associated" evidence="1">
    <location>
        <begin position="28"/>
        <end position="147"/>
    </location>
</feature>
<dbReference type="EMBL" id="JBHUIP010000014">
    <property type="protein sequence ID" value="MFD2264808.1"/>
    <property type="molecule type" value="Genomic_DNA"/>
</dbReference>
<protein>
    <submittedName>
        <fullName evidence="2">YbaK/EbsC family protein</fullName>
    </submittedName>
</protein>
<dbReference type="Gene3D" id="3.90.960.10">
    <property type="entry name" value="YbaK/aminoacyl-tRNA synthetase-associated domain"/>
    <property type="match status" value="1"/>
</dbReference>
<evidence type="ECO:0000313" key="2">
    <source>
        <dbReference type="EMBL" id="MFD2264808.1"/>
    </source>
</evidence>
<dbReference type="InterPro" id="IPR007214">
    <property type="entry name" value="YbaK/aa-tRNA-synth-assoc-dom"/>
</dbReference>
<comment type="caution">
    <text evidence="2">The sequence shown here is derived from an EMBL/GenBank/DDBJ whole genome shotgun (WGS) entry which is preliminary data.</text>
</comment>
<accession>A0ABW5DUK3</accession>
<dbReference type="RefSeq" id="WP_379877940.1">
    <property type="nucleotide sequence ID" value="NZ_JBHUIP010000014.1"/>
</dbReference>
<dbReference type="PANTHER" id="PTHR30411:SF1">
    <property type="entry name" value="CYTOPLASMIC PROTEIN"/>
    <property type="match status" value="1"/>
</dbReference>
<evidence type="ECO:0000259" key="1">
    <source>
        <dbReference type="Pfam" id="PF04073"/>
    </source>
</evidence>
<dbReference type="InterPro" id="IPR036754">
    <property type="entry name" value="YbaK/aa-tRNA-synt-asso_dom_sf"/>
</dbReference>
<dbReference type="Pfam" id="PF04073">
    <property type="entry name" value="tRNA_edit"/>
    <property type="match status" value="1"/>
</dbReference>
<proteinExistence type="predicted"/>
<organism evidence="2 3">
    <name type="scientific">Lacibacterium aquatile</name>
    <dbReference type="NCBI Taxonomy" id="1168082"/>
    <lineage>
        <taxon>Bacteria</taxon>
        <taxon>Pseudomonadati</taxon>
        <taxon>Pseudomonadota</taxon>
        <taxon>Alphaproteobacteria</taxon>
        <taxon>Rhodospirillales</taxon>
        <taxon>Rhodospirillaceae</taxon>
    </lineage>
</organism>
<dbReference type="CDD" id="cd04333">
    <property type="entry name" value="ProX_deacylase"/>
    <property type="match status" value="1"/>
</dbReference>
<keyword evidence="3" id="KW-1185">Reference proteome</keyword>
<sequence>MDNHEGIARVRAALAAAGIEDRTRLFAEPARTSPEAAQALACDVAQIAKSIVFRGEGDRPVLVVASGANRVDESKVAALLGYGLGKANAAYVREVSGFVIGGVSPIGWLTQPAVLLDRDLLALRECWAAAGHPNAMMRLTSDELQRLTQASAADIAA</sequence>
<dbReference type="PANTHER" id="PTHR30411">
    <property type="entry name" value="CYTOPLASMIC PROTEIN"/>
    <property type="match status" value="1"/>
</dbReference>
<evidence type="ECO:0000313" key="3">
    <source>
        <dbReference type="Proteomes" id="UP001597295"/>
    </source>
</evidence>
<name>A0ABW5DUK3_9PROT</name>
<dbReference type="Proteomes" id="UP001597295">
    <property type="component" value="Unassembled WGS sequence"/>
</dbReference>